<reference evidence="1" key="1">
    <citation type="journal article" date="2012" name="Proc. Natl. Acad. Sci. U.S.A.">
        <title>Antigenic diversity is generated by distinct evolutionary mechanisms in African trypanosome species.</title>
        <authorList>
            <person name="Jackson A.P."/>
            <person name="Berry A."/>
            <person name="Aslett M."/>
            <person name="Allison H.C."/>
            <person name="Burton P."/>
            <person name="Vavrova-Anderson J."/>
            <person name="Brown R."/>
            <person name="Browne H."/>
            <person name="Corton N."/>
            <person name="Hauser H."/>
            <person name="Gamble J."/>
            <person name="Gilderthorp R."/>
            <person name="Marcello L."/>
            <person name="McQuillan J."/>
            <person name="Otto T.D."/>
            <person name="Quail M.A."/>
            <person name="Sanders M.J."/>
            <person name="van Tonder A."/>
            <person name="Ginger M.L."/>
            <person name="Field M.C."/>
            <person name="Barry J.D."/>
            <person name="Hertz-Fowler C."/>
            <person name="Berriman M."/>
        </authorList>
    </citation>
    <scope>NUCLEOTIDE SEQUENCE</scope>
    <source>
        <strain evidence="1">IL3000</strain>
    </source>
</reference>
<accession>G0V3B9</accession>
<protein>
    <submittedName>
        <fullName evidence="1">Uncharacterized protein TCIL3000_11_16540</fullName>
    </submittedName>
</protein>
<dbReference type="VEuPathDB" id="TriTrypDB:TcIL3000.11.16540"/>
<proteinExistence type="predicted"/>
<dbReference type="EMBL" id="HE575324">
    <property type="protein sequence ID" value="CCC96142.1"/>
    <property type="molecule type" value="Genomic_DNA"/>
</dbReference>
<gene>
    <name evidence="1" type="ORF">TCIL3000_11_16540</name>
</gene>
<sequence length="604" mass="65510">MLSKTSLGRRLNGSVSTQVIIIGKRMVPTGCESLVCLSNCKGGDRLRRRVVLRGVAPGDVVRVPARFFGMIVEERRLPRPSHCWLMRGRRAGGPLWVRPSASPCAHHMAYGECDRCPWMGLAAATALEEKADHLRRAMERFLPAKTTTAGTEDEFSGGVGEFDNLSRARQLVLRFLEPFAVPLKLHQMREVEFYFSQADSSNSTAEGEPGAASSGGKFRFMRNSSAVSGCLLCTLEQGRLLNLLNQWAERLSAHKQQCLCSAFVLQQLQEGSARSWECDLHVTLLLRREVSSSDEQSPLCGSPQAEETLSWEEQQLVDAVLSAAPLTKRIGVSTVCTDGSVSYLYPHTRRLNWSDYIQVTPLLSMPSAPVVTAANLAADACFTCSAFHGPTGRVVRASFPFMHSTLAFALGERDLSALSSSSCTSVWRHAVSLEAVGSVVLSLLPAHHINGVFDGGNVLLLGGGSRKDAAEHGGDSQLLVFGLEQWLRALLPGPVVRDVDNIRKDGEPPGLYIFVLHGEADVDLVKSTVANDGALESRTPLRLLLLQLTLSGEFTLLAGALRGVQQCLRQRSSLHVDAGVIDVDPWASSAVGYLVVEARNVVSS</sequence>
<evidence type="ECO:0000313" key="1">
    <source>
        <dbReference type="EMBL" id="CCC96142.1"/>
    </source>
</evidence>
<organism evidence="1">
    <name type="scientific">Trypanosoma congolense (strain IL3000)</name>
    <dbReference type="NCBI Taxonomy" id="1068625"/>
    <lineage>
        <taxon>Eukaryota</taxon>
        <taxon>Discoba</taxon>
        <taxon>Euglenozoa</taxon>
        <taxon>Kinetoplastea</taxon>
        <taxon>Metakinetoplastina</taxon>
        <taxon>Trypanosomatida</taxon>
        <taxon>Trypanosomatidae</taxon>
        <taxon>Trypanosoma</taxon>
        <taxon>Nannomonas</taxon>
    </lineage>
</organism>
<dbReference type="AlphaFoldDB" id="G0V3B9"/>
<name>G0V3B9_TRYCI</name>